<accession>A0A2H0W082</accession>
<organism evidence="13 14">
    <name type="scientific">Candidatus Buchananbacteria bacterium CG10_big_fil_rev_8_21_14_0_10_42_9</name>
    <dbReference type="NCBI Taxonomy" id="1974526"/>
    <lineage>
        <taxon>Bacteria</taxon>
        <taxon>Candidatus Buchananiibacteriota</taxon>
    </lineage>
</organism>
<dbReference type="PROSITE" id="PS00089">
    <property type="entry name" value="RIBORED_LARGE"/>
    <property type="match status" value="1"/>
</dbReference>
<feature type="region of interest" description="Disordered" evidence="11">
    <location>
        <begin position="914"/>
        <end position="974"/>
    </location>
</feature>
<dbReference type="CDD" id="cd01679">
    <property type="entry name" value="RNR_I"/>
    <property type="match status" value="1"/>
</dbReference>
<dbReference type="FunFam" id="3.20.70.20:FF:000009">
    <property type="entry name" value="Ribonucleoside-diphosphate reductase"/>
    <property type="match status" value="1"/>
</dbReference>
<dbReference type="PROSITE" id="PS51161">
    <property type="entry name" value="ATP_CONE"/>
    <property type="match status" value="2"/>
</dbReference>
<dbReference type="UniPathway" id="UPA00326"/>
<dbReference type="Pfam" id="PF02867">
    <property type="entry name" value="Ribonuc_red_lgC"/>
    <property type="match status" value="1"/>
</dbReference>
<evidence type="ECO:0000256" key="5">
    <source>
        <dbReference type="ARBA" id="ARBA00023002"/>
    </source>
</evidence>
<dbReference type="AlphaFoldDB" id="A0A2H0W082"/>
<dbReference type="NCBIfam" id="TIGR02506">
    <property type="entry name" value="NrdE_NrdA"/>
    <property type="match status" value="1"/>
</dbReference>
<gene>
    <name evidence="13" type="ORF">COT81_04890</name>
</gene>
<dbReference type="PANTHER" id="PTHR11573">
    <property type="entry name" value="RIBONUCLEOSIDE-DIPHOSPHATE REDUCTASE LARGE CHAIN"/>
    <property type="match status" value="1"/>
</dbReference>
<dbReference type="InterPro" id="IPR013346">
    <property type="entry name" value="NrdE_NrdA_C"/>
</dbReference>
<feature type="compositionally biased region" description="Low complexity" evidence="11">
    <location>
        <begin position="940"/>
        <end position="956"/>
    </location>
</feature>
<dbReference type="NCBIfam" id="NF005544">
    <property type="entry name" value="PRK07207.1"/>
    <property type="match status" value="1"/>
</dbReference>
<evidence type="ECO:0000256" key="11">
    <source>
        <dbReference type="SAM" id="MobiDB-lite"/>
    </source>
</evidence>
<dbReference type="InterPro" id="IPR000788">
    <property type="entry name" value="RNR_lg_C"/>
</dbReference>
<comment type="caution">
    <text evidence="13">The sequence shown here is derived from an EMBL/GenBank/DDBJ whole genome shotgun (WGS) entry which is preliminary data.</text>
</comment>
<sequence>MPITKIKKRNGTIVDFDRSRIESAIAKAFNAASVKVEDWVIPSITEDVISVLEIYFKERTASVEDTQDIVEKMLIQRDYFDVARSYIVYREEHKKIRQQEEAELLERVAKSDLSVTKRNGEVVPFNIKEIEDFVAACAKGLDAKIDIHKIVDEVKTSLYDGIKTSEINQALAMVVRAKIEKDPIYSFLAARILFNDVYRSVLGVYEVDKSFNERYHNQFAAQLKKSVDAGRLDPRILTYDLDKISKLLKPERDHLFHYLGAETLHGRYFLRDNKQALLETPQYFWMRIAMGLALNEKDKDKWAAKFYEMLSTLRYVASTPTLFHSGTTYAQMSSCYLTTVEDDLTHIFKSIADNAELSKWSGGLGNDWTNIRGTGSLIKSTNVHSQGVIPFLNIADATTAAINRSGKRRGATCVYLETWHYDIEDFLELRKNTGDERRRTHDTNTANWIPDLFMKRMLNNEDWTLFSPDETPDLHHIYGKEFEARYSEYEKMADEGKIALFKRIPAQDLWKKMITMLFSTGHPWMTWKDACNVRSPQDHVGVVHSSNLCTEITLNTSADETAVCNLGSVNLARHVTDRGLDKDKVEETVTIAMRMLDNVVDLNYYPTKEARNANMRHRPVGLGIMGLQNAFYIMGINFDSDEAVRFSDETQEFISYYAILSSSKLAKEKGAYSTFKGSKWDRGIFPIDSLALLETERGEATGISLDGKLDWQPVRKHVKEHGMRNSNTMAIAPTATIANISGCFPTIEPIYKNIYVKSNQSGEFTVVNEYLINDLKKLNLWNDDMLEQLKYNDGNLEDIPGIPQELKDKYKEVFQINSHWIIQHAAHRAKWIDQSQSVNLFTRTTSGREISEIYIEAWRRGLKTTYYLRTLAASQVEKSTSKAEVGVTHLRKKAEKKVAQPVTAQAISADNQVQGSVASSAAVAPDPLPASNPSPVEINSSAASSPDAPTSSSSQPKAEPKLCKIEDPDCEACQ</sequence>
<feature type="domain" description="ATP-cone" evidence="12">
    <location>
        <begin position="113"/>
        <end position="206"/>
    </location>
</feature>
<evidence type="ECO:0000256" key="7">
    <source>
        <dbReference type="ARBA" id="ARBA00024942"/>
    </source>
</evidence>
<keyword evidence="2" id="KW-0021">Allosteric enzyme</keyword>
<reference evidence="14" key="1">
    <citation type="submission" date="2017-09" db="EMBL/GenBank/DDBJ databases">
        <title>Depth-based differentiation of microbial function through sediment-hosted aquifers and enrichment of novel symbionts in the deep terrestrial subsurface.</title>
        <authorList>
            <person name="Probst A.J."/>
            <person name="Ladd B."/>
            <person name="Jarett J.K."/>
            <person name="Geller-Mcgrath D.E."/>
            <person name="Sieber C.M.K."/>
            <person name="Emerson J.B."/>
            <person name="Anantharaman K."/>
            <person name="Thomas B.C."/>
            <person name="Malmstrom R."/>
            <person name="Stieglmeier M."/>
            <person name="Klingl A."/>
            <person name="Woyke T."/>
            <person name="Ryan C.M."/>
            <person name="Banfield J.F."/>
        </authorList>
    </citation>
    <scope>NUCLEOTIDE SEQUENCE [LARGE SCALE GENOMIC DNA]</scope>
</reference>
<evidence type="ECO:0000256" key="10">
    <source>
        <dbReference type="RuleBase" id="RU003410"/>
    </source>
</evidence>
<comment type="catalytic activity">
    <reaction evidence="8 10">
        <text>a 2'-deoxyribonucleoside 5'-diphosphate + [thioredoxin]-disulfide + H2O = a ribonucleoside 5'-diphosphate + [thioredoxin]-dithiol</text>
        <dbReference type="Rhea" id="RHEA:23252"/>
        <dbReference type="Rhea" id="RHEA-COMP:10698"/>
        <dbReference type="Rhea" id="RHEA-COMP:10700"/>
        <dbReference type="ChEBI" id="CHEBI:15377"/>
        <dbReference type="ChEBI" id="CHEBI:29950"/>
        <dbReference type="ChEBI" id="CHEBI:50058"/>
        <dbReference type="ChEBI" id="CHEBI:57930"/>
        <dbReference type="ChEBI" id="CHEBI:73316"/>
        <dbReference type="EC" id="1.17.4.1"/>
    </reaction>
</comment>
<dbReference type="InterPro" id="IPR013509">
    <property type="entry name" value="RNR_lsu_N"/>
</dbReference>
<evidence type="ECO:0000256" key="1">
    <source>
        <dbReference type="ARBA" id="ARBA00010406"/>
    </source>
</evidence>
<feature type="domain" description="ATP-cone" evidence="12">
    <location>
        <begin position="4"/>
        <end position="97"/>
    </location>
</feature>
<dbReference type="Gene3D" id="3.20.70.20">
    <property type="match status" value="1"/>
</dbReference>
<comment type="similarity">
    <text evidence="1 10">Belongs to the ribonucleoside diphosphate reductase large chain family.</text>
</comment>
<protein>
    <recommendedName>
        <fullName evidence="10">Ribonucleoside-diphosphate reductase</fullName>
        <ecNumber evidence="10">1.17.4.1</ecNumber>
    </recommendedName>
</protein>
<name>A0A2H0W082_9BACT</name>
<keyword evidence="4 9" id="KW-0067">ATP-binding</keyword>
<dbReference type="GO" id="GO:0005971">
    <property type="term" value="C:ribonucleoside-diphosphate reductase complex"/>
    <property type="evidence" value="ECO:0007669"/>
    <property type="project" value="TreeGrafter"/>
</dbReference>
<dbReference type="Proteomes" id="UP000230935">
    <property type="component" value="Unassembled WGS sequence"/>
</dbReference>
<dbReference type="SUPFAM" id="SSF51998">
    <property type="entry name" value="PFL-like glycyl radical enzymes"/>
    <property type="match status" value="1"/>
</dbReference>
<proteinExistence type="inferred from homology"/>
<evidence type="ECO:0000256" key="6">
    <source>
        <dbReference type="ARBA" id="ARBA00023116"/>
    </source>
</evidence>
<dbReference type="GO" id="GO:0009263">
    <property type="term" value="P:deoxyribonucleotide biosynthetic process"/>
    <property type="evidence" value="ECO:0007669"/>
    <property type="project" value="UniProtKB-KW"/>
</dbReference>
<evidence type="ECO:0000259" key="12">
    <source>
        <dbReference type="PROSITE" id="PS51161"/>
    </source>
</evidence>
<evidence type="ECO:0000256" key="9">
    <source>
        <dbReference type="PROSITE-ProRule" id="PRU00492"/>
    </source>
</evidence>
<keyword evidence="5 10" id="KW-0560">Oxidoreductase</keyword>
<feature type="compositionally biased region" description="Low complexity" evidence="11">
    <location>
        <begin position="916"/>
        <end position="925"/>
    </location>
</feature>
<comment type="function">
    <text evidence="7 10">Provides the precursors necessary for DNA synthesis. Catalyzes the biosynthesis of deoxyribonucleotides from the corresponding ribonucleotides.</text>
</comment>
<dbReference type="Pfam" id="PF03477">
    <property type="entry name" value="ATP-cone"/>
    <property type="match status" value="2"/>
</dbReference>
<dbReference type="SUPFAM" id="SSF48168">
    <property type="entry name" value="R1 subunit of ribonucleotide reductase, N-terminal domain"/>
    <property type="match status" value="1"/>
</dbReference>
<evidence type="ECO:0000313" key="14">
    <source>
        <dbReference type="Proteomes" id="UP000230935"/>
    </source>
</evidence>
<dbReference type="EC" id="1.17.4.1" evidence="10"/>
<dbReference type="PANTHER" id="PTHR11573:SF6">
    <property type="entry name" value="RIBONUCLEOSIDE-DIPHOSPHATE REDUCTASE LARGE SUBUNIT"/>
    <property type="match status" value="1"/>
</dbReference>
<evidence type="ECO:0000256" key="2">
    <source>
        <dbReference type="ARBA" id="ARBA00022533"/>
    </source>
</evidence>
<dbReference type="EMBL" id="PEZZ01000038">
    <property type="protein sequence ID" value="PIS04726.1"/>
    <property type="molecule type" value="Genomic_DNA"/>
</dbReference>
<dbReference type="InterPro" id="IPR039718">
    <property type="entry name" value="Rrm1"/>
</dbReference>
<evidence type="ECO:0000256" key="4">
    <source>
        <dbReference type="ARBA" id="ARBA00022840"/>
    </source>
</evidence>
<dbReference type="GO" id="GO:0005524">
    <property type="term" value="F:ATP binding"/>
    <property type="evidence" value="ECO:0007669"/>
    <property type="project" value="UniProtKB-UniRule"/>
</dbReference>
<evidence type="ECO:0000256" key="3">
    <source>
        <dbReference type="ARBA" id="ARBA00022741"/>
    </source>
</evidence>
<keyword evidence="3 9" id="KW-0547">Nucleotide-binding</keyword>
<feature type="compositionally biased region" description="Basic and acidic residues" evidence="11">
    <location>
        <begin position="958"/>
        <end position="967"/>
    </location>
</feature>
<keyword evidence="6 10" id="KW-0215">Deoxyribonucleotide synthesis</keyword>
<dbReference type="InterPro" id="IPR008926">
    <property type="entry name" value="RNR_R1-su_N"/>
</dbReference>
<dbReference type="PRINTS" id="PR01183">
    <property type="entry name" value="RIBORDTASEM1"/>
</dbReference>
<dbReference type="GO" id="GO:0004748">
    <property type="term" value="F:ribonucleoside-diphosphate reductase activity, thioredoxin disulfide as acceptor"/>
    <property type="evidence" value="ECO:0007669"/>
    <property type="project" value="UniProtKB-EC"/>
</dbReference>
<evidence type="ECO:0000313" key="13">
    <source>
        <dbReference type="EMBL" id="PIS04726.1"/>
    </source>
</evidence>
<evidence type="ECO:0000256" key="8">
    <source>
        <dbReference type="ARBA" id="ARBA00047754"/>
    </source>
</evidence>
<dbReference type="InterPro" id="IPR005144">
    <property type="entry name" value="ATP-cone_dom"/>
</dbReference>
<dbReference type="Pfam" id="PF00317">
    <property type="entry name" value="Ribonuc_red_lgN"/>
    <property type="match status" value="1"/>
</dbReference>